<evidence type="ECO:0000313" key="1">
    <source>
        <dbReference type="EMBL" id="WOH38424.1"/>
    </source>
</evidence>
<evidence type="ECO:0000313" key="2">
    <source>
        <dbReference type="Proteomes" id="UP001301442"/>
    </source>
</evidence>
<proteinExistence type="predicted"/>
<reference evidence="1 2" key="1">
    <citation type="submission" date="2023-09" db="EMBL/GenBank/DDBJ databases">
        <authorList>
            <person name="Qi X."/>
        </authorList>
    </citation>
    <scope>NUCLEOTIDE SEQUENCE [LARGE SCALE GENOMIC DNA]</scope>
    <source>
        <strain evidence="1 2">S1-1</strain>
    </source>
</reference>
<accession>A0ABZ0GRZ5</accession>
<dbReference type="RefSeq" id="WP_348397194.1">
    <property type="nucleotide sequence ID" value="NZ_CP136600.1"/>
</dbReference>
<dbReference type="Pfam" id="PF03993">
    <property type="entry name" value="DUF349"/>
    <property type="match status" value="2"/>
</dbReference>
<dbReference type="EMBL" id="CP136600">
    <property type="protein sequence ID" value="WOH38424.1"/>
    <property type="molecule type" value="Genomic_DNA"/>
</dbReference>
<dbReference type="InterPro" id="IPR007139">
    <property type="entry name" value="DUF349"/>
</dbReference>
<gene>
    <name evidence="1" type="ORF">RI844_04095</name>
</gene>
<keyword evidence="2" id="KW-1185">Reference proteome</keyword>
<protein>
    <submittedName>
        <fullName evidence="1">DUF349 domain-containing protein</fullName>
    </submittedName>
</protein>
<name>A0ABZ0GRZ5_9GAMM</name>
<dbReference type="Proteomes" id="UP001301442">
    <property type="component" value="Chromosome"/>
</dbReference>
<organism evidence="1 2">
    <name type="scientific">Thalassotalea fonticola</name>
    <dbReference type="NCBI Taxonomy" id="3065649"/>
    <lineage>
        <taxon>Bacteria</taxon>
        <taxon>Pseudomonadati</taxon>
        <taxon>Pseudomonadota</taxon>
        <taxon>Gammaproteobacteria</taxon>
        <taxon>Alteromonadales</taxon>
        <taxon>Colwelliaceae</taxon>
        <taxon>Thalassotalea</taxon>
    </lineage>
</organism>
<sequence length="929" mass="107341">MIFSKLFKAKWQHKDANVRIQAIQEFDLDEQNNIDIIRQIIANDSSELVCRAALLKLNEFEQFRSTAFEHNKLNIRQFAHERLQLQILNSATITVEQKLSYLEQCEKTSFFESWLMVEHEHQILQALIAKVNKPHMLTQFIVKTDNIDLQHEILTGIEDINLLEKLSRKLKDGKFKTELVNKLNNLLALAAKPEKIRKQLQLLLSKLLALKDLQDFADMQARKRSLEEEWQAVVTDFVHLSAEEKQQYLDKHEHIQQQLKKHFGQREEAYLHQQFINEQTAKEQAEKAEIKAEIALISQQISEAVFENTELDEFKVSQHLDNINKQIESSTVADTEKDSLYKQVKSLHKKLNQLPEVAECVSSATSLISKLSTLAIPETIEELNLRKPVFEQWQQQWHQINDLANDVLPQSIICARDELQASWTKALKPLVKQQHVAFEHFRKKVSELKRLMANGKYKSAFGLHKKLTYLIKDLSASQQQKIVADFESVTSKITELHELEAFIVTPRKQEVLAEIKALIEQPLDNPMAQAEQVKTFRKHWNALGHADEALDKELNTEFNNACELAFAPCRAFYAEQANIRANHLKQKVDVIEKLDALLIQSNAEQVNWREIDNQLHKLLKEWRNSGEVDRTEYVKIQPKFNELVEPLKKAIHTFHHDNAALKQLLINKAKLQLDNEDVFSAINELKSLQQKWQDIGHAGPNKENSLWMTFRKINDQMFAKRNDIKQQEQVQLNARTEEFAAQLTTLNNALNSAVEIKVQQNLLVEIETLISSLKDTKPLLKTLLNQAISAENNVKAKIKASQITAKQQVFVNLFNVMAEETNEANLTENSYYQALPTSWQKAIQFALNKEANKTLREQLTLELEILANVESPTEFAEQRLAVQVQLLSDKMMQGEEVNVTTKLKQWLNCGPLSEEEQPLLDRVRPIFIS</sequence>